<keyword evidence="3" id="KW-1185">Reference proteome</keyword>
<dbReference type="RefSeq" id="WP_045054462.1">
    <property type="nucleotide sequence ID" value="NZ_CAWMDP010000041.1"/>
</dbReference>
<name>A0A0D8ZXP8_9CYAN</name>
<gene>
    <name evidence="2" type="ORF">UH38_09835</name>
</gene>
<sequence>MSDRPIIVNQLSFKRKFVAALIDGVILNTGLGVILAVVSNIASDIALLNANVGNFDLVFSLVYFATLDSIPKQLRLGRRLVESTFTK</sequence>
<keyword evidence="1" id="KW-1133">Transmembrane helix</keyword>
<feature type="transmembrane region" description="Helical" evidence="1">
    <location>
        <begin position="48"/>
        <end position="70"/>
    </location>
</feature>
<keyword evidence="1" id="KW-0472">Membrane</keyword>
<protein>
    <recommendedName>
        <fullName evidence="4">RDD domain-containing protein</fullName>
    </recommendedName>
</protein>
<evidence type="ECO:0000313" key="3">
    <source>
        <dbReference type="Proteomes" id="UP000032452"/>
    </source>
</evidence>
<dbReference type="EMBL" id="JYON01000008">
    <property type="protein sequence ID" value="KJH71991.1"/>
    <property type="molecule type" value="Genomic_DNA"/>
</dbReference>
<feature type="transmembrane region" description="Helical" evidence="1">
    <location>
        <begin position="20"/>
        <end position="42"/>
    </location>
</feature>
<keyword evidence="1" id="KW-0812">Transmembrane</keyword>
<evidence type="ECO:0000256" key="1">
    <source>
        <dbReference type="SAM" id="Phobius"/>
    </source>
</evidence>
<comment type="caution">
    <text evidence="2">The sequence shown here is derived from an EMBL/GenBank/DDBJ whole genome shotgun (WGS) entry which is preliminary data.</text>
</comment>
<dbReference type="OrthoDB" id="582875at2"/>
<dbReference type="PATRIC" id="fig|1618023.3.peg.3721"/>
<reference evidence="2 3" key="1">
    <citation type="submission" date="2015-02" db="EMBL/GenBank/DDBJ databases">
        <title>Draft genome of a novel marine cyanobacterium (Chroococcales) isolated from South Atlantic Ocean.</title>
        <authorList>
            <person name="Rigonato J."/>
            <person name="Alvarenga D.O."/>
            <person name="Branco L.H."/>
            <person name="Varani A.M."/>
            <person name="Brandini F.P."/>
            <person name="Fiore M.F."/>
        </authorList>
    </citation>
    <scope>NUCLEOTIDE SEQUENCE [LARGE SCALE GENOMIC DNA]</scope>
    <source>
        <strain evidence="2 3">CENA595</strain>
    </source>
</reference>
<accession>A0A0D8ZXP8</accession>
<organism evidence="2 3">
    <name type="scientific">Aliterella atlantica CENA595</name>
    <dbReference type="NCBI Taxonomy" id="1618023"/>
    <lineage>
        <taxon>Bacteria</taxon>
        <taxon>Bacillati</taxon>
        <taxon>Cyanobacteriota</taxon>
        <taxon>Cyanophyceae</taxon>
        <taxon>Chroococcidiopsidales</taxon>
        <taxon>Aliterellaceae</taxon>
        <taxon>Aliterella</taxon>
    </lineage>
</organism>
<dbReference type="Proteomes" id="UP000032452">
    <property type="component" value="Unassembled WGS sequence"/>
</dbReference>
<proteinExistence type="predicted"/>
<dbReference type="AlphaFoldDB" id="A0A0D8ZXP8"/>
<evidence type="ECO:0000313" key="2">
    <source>
        <dbReference type="EMBL" id="KJH71991.1"/>
    </source>
</evidence>
<evidence type="ECO:0008006" key="4">
    <source>
        <dbReference type="Google" id="ProtNLM"/>
    </source>
</evidence>